<proteinExistence type="predicted"/>
<sequence length="706" mass="72130">MSEVSGEGASMADARVTSTSDVEFGFHFKDDLDPSDERWSSSHTDRSGDGHQGRTAELTLDGLNGGHAVEGRPLIATLTGLRHAPTDVVYTFRADGDVVQRGSENSYTPAYDQAGQEITVTARYTDHGGDTSRIKVSAGVVEDVDRPGSLSLAGLTDGNAVEGTPIVATISDPDGDPSRATYIFRADGDVVQRGHLDSYTPGPNQVGQSITVTARYTDGQDHEARLSASAGTAQAESDETPVLPPAPTVVLAHDTGTSPSDGLTSDATLTVGGRVAGGVLQYSLDGHDFAATAPSFAQDGSDDGPHTVSVRQVDPAGEHSPATAISFTLDTLAPKPVITGSNASSHTVSGTLDVTNIADVGITVTLYEGDTPVGSGTVDAGGHWNVSLALSDGASHTLIAKSLDQAGNLGTSGPFVLNANAGGDAGGGDGTPGSGGSGGSGGDGASGPALSNALWFGAYTHYIGSTGGQVYALYEGLLDRAPDPLSEGWHTLLDHGARLSDVTQAILASPEAQAHLNASSNAGFVEQLYQTVLERSGDAAGSQFWMSLLDGGASRAEVADGFVFSSEHFGQLQPAFDAGVFVPDPIVSDVARLYYGLLDRAPDTGGLQGWYAAAHAGAPFAAIAQAILASPEYATLHPTALTNAQYVESLYEGALGRSADPVGAQVWGNALASGTLTRAEVALAVSDSTEANQHLSSVIESGWVLA</sequence>
<name>A0A6N6MLK1_9HYPH</name>
<dbReference type="Pfam" id="PF13946">
    <property type="entry name" value="DUF4214"/>
    <property type="match status" value="2"/>
</dbReference>
<dbReference type="AlphaFoldDB" id="A0A6N6MLK1"/>
<comment type="caution">
    <text evidence="4">The sequence shown here is derived from an EMBL/GenBank/DDBJ whole genome shotgun (WGS) entry which is preliminary data.</text>
</comment>
<accession>A0A6N6MLK1</accession>
<evidence type="ECO:0000256" key="1">
    <source>
        <dbReference type="SAM" id="MobiDB-lite"/>
    </source>
</evidence>
<dbReference type="Proteomes" id="UP000441523">
    <property type="component" value="Unassembled WGS sequence"/>
</dbReference>
<gene>
    <name evidence="4" type="ORF">F6X51_24000</name>
</gene>
<feature type="compositionally biased region" description="Basic and acidic residues" evidence="1">
    <location>
        <begin position="26"/>
        <end position="54"/>
    </location>
</feature>
<dbReference type="InterPro" id="IPR025282">
    <property type="entry name" value="DUF4214"/>
</dbReference>
<feature type="compositionally biased region" description="Gly residues" evidence="1">
    <location>
        <begin position="423"/>
        <end position="444"/>
    </location>
</feature>
<reference evidence="4 5" key="1">
    <citation type="submission" date="2019-09" db="EMBL/GenBank/DDBJ databases">
        <title>YIM 132548 draft genome.</title>
        <authorList>
            <person name="Jiang L."/>
        </authorList>
    </citation>
    <scope>NUCLEOTIDE SEQUENCE [LARGE SCALE GENOMIC DNA]</scope>
    <source>
        <strain evidence="4 5">YIM 132548</strain>
    </source>
</reference>
<organism evidence="4 5">
    <name type="scientific">Methylobacterium planeticum</name>
    <dbReference type="NCBI Taxonomy" id="2615211"/>
    <lineage>
        <taxon>Bacteria</taxon>
        <taxon>Pseudomonadati</taxon>
        <taxon>Pseudomonadota</taxon>
        <taxon>Alphaproteobacteria</taxon>
        <taxon>Hyphomicrobiales</taxon>
        <taxon>Methylobacteriaceae</taxon>
        <taxon>Methylobacterium</taxon>
    </lineage>
</organism>
<dbReference type="InterPro" id="IPR038255">
    <property type="entry name" value="PBS_linker_sf"/>
</dbReference>
<dbReference type="InterPro" id="IPR044016">
    <property type="entry name" value="Big_13"/>
</dbReference>
<feature type="region of interest" description="Disordered" evidence="1">
    <location>
        <begin position="223"/>
        <end position="242"/>
    </location>
</feature>
<evidence type="ECO:0000259" key="2">
    <source>
        <dbReference type="Pfam" id="PF13946"/>
    </source>
</evidence>
<feature type="region of interest" description="Disordered" evidence="1">
    <location>
        <begin position="26"/>
        <end position="64"/>
    </location>
</feature>
<dbReference type="InterPro" id="IPR013783">
    <property type="entry name" value="Ig-like_fold"/>
</dbReference>
<keyword evidence="5" id="KW-1185">Reference proteome</keyword>
<dbReference type="EMBL" id="VZZJ01000033">
    <property type="protein sequence ID" value="KAB1070040.1"/>
    <property type="molecule type" value="Genomic_DNA"/>
</dbReference>
<evidence type="ECO:0000313" key="4">
    <source>
        <dbReference type="EMBL" id="KAB1070040.1"/>
    </source>
</evidence>
<dbReference type="Gene3D" id="1.10.3130.20">
    <property type="entry name" value="Phycobilisome linker domain"/>
    <property type="match status" value="2"/>
</dbReference>
<feature type="region of interest" description="Disordered" evidence="1">
    <location>
        <begin position="420"/>
        <end position="444"/>
    </location>
</feature>
<dbReference type="Gene3D" id="2.60.40.10">
    <property type="entry name" value="Immunoglobulins"/>
    <property type="match status" value="2"/>
</dbReference>
<feature type="domain" description="DUF4214" evidence="2">
    <location>
        <begin position="624"/>
        <end position="694"/>
    </location>
</feature>
<protein>
    <submittedName>
        <fullName evidence="4">DUF4214 domain-containing protein</fullName>
    </submittedName>
</protein>
<feature type="domain" description="DUF4214" evidence="2">
    <location>
        <begin position="504"/>
        <end position="568"/>
    </location>
</feature>
<evidence type="ECO:0000259" key="3">
    <source>
        <dbReference type="Pfam" id="PF19077"/>
    </source>
</evidence>
<evidence type="ECO:0000313" key="5">
    <source>
        <dbReference type="Proteomes" id="UP000441523"/>
    </source>
</evidence>
<dbReference type="Pfam" id="PF19077">
    <property type="entry name" value="Big_13"/>
    <property type="match status" value="1"/>
</dbReference>
<feature type="domain" description="Bacterial Ig-like" evidence="3">
    <location>
        <begin position="245"/>
        <end position="331"/>
    </location>
</feature>
<feature type="region of interest" description="Disordered" evidence="1">
    <location>
        <begin position="293"/>
        <end position="318"/>
    </location>
</feature>